<dbReference type="Pfam" id="PF16681">
    <property type="entry name" value="Ig_5"/>
    <property type="match status" value="1"/>
</dbReference>
<dbReference type="OrthoDB" id="9947847at2759"/>
<dbReference type="GO" id="GO:0009897">
    <property type="term" value="C:external side of plasma membrane"/>
    <property type="evidence" value="ECO:0007669"/>
    <property type="project" value="TreeGrafter"/>
</dbReference>
<feature type="chain" id="PRO_5027788904" evidence="6">
    <location>
        <begin position="17"/>
        <end position="172"/>
    </location>
</feature>
<dbReference type="GeneID" id="113114680"/>
<name>A0A6P6QW24_CARAU</name>
<keyword evidence="5" id="KW-1133">Transmembrane helix</keyword>
<feature type="signal peptide" evidence="6">
    <location>
        <begin position="1"/>
        <end position="16"/>
    </location>
</feature>
<evidence type="ECO:0000313" key="8">
    <source>
        <dbReference type="RefSeq" id="XP_026137381.1"/>
    </source>
</evidence>
<organism evidence="7 8">
    <name type="scientific">Carassius auratus</name>
    <name type="common">Goldfish</name>
    <dbReference type="NCBI Taxonomy" id="7957"/>
    <lineage>
        <taxon>Eukaryota</taxon>
        <taxon>Metazoa</taxon>
        <taxon>Chordata</taxon>
        <taxon>Craniata</taxon>
        <taxon>Vertebrata</taxon>
        <taxon>Euteleostomi</taxon>
        <taxon>Actinopterygii</taxon>
        <taxon>Neopterygii</taxon>
        <taxon>Teleostei</taxon>
        <taxon>Ostariophysi</taxon>
        <taxon>Cypriniformes</taxon>
        <taxon>Cyprinidae</taxon>
        <taxon>Cyprininae</taxon>
        <taxon>Carassius</taxon>
    </lineage>
</organism>
<protein>
    <submittedName>
        <fullName evidence="8">T-cell surface glycoprotein CD3 epsilon chain isoform X1</fullName>
    </submittedName>
</protein>
<evidence type="ECO:0000313" key="7">
    <source>
        <dbReference type="Proteomes" id="UP000515129"/>
    </source>
</evidence>
<dbReference type="RefSeq" id="XP_026137381.1">
    <property type="nucleotide sequence ID" value="XM_026281596.1"/>
</dbReference>
<dbReference type="Gene3D" id="2.60.40.10">
    <property type="entry name" value="Immunoglobulins"/>
    <property type="match status" value="1"/>
</dbReference>
<dbReference type="AlphaFoldDB" id="A0A6P6QW24"/>
<evidence type="ECO:0000256" key="1">
    <source>
        <dbReference type="ARBA" id="ARBA00004251"/>
    </source>
</evidence>
<dbReference type="PANTHER" id="PTHR10570">
    <property type="entry name" value="T-CELL SURFACE GLYCOPROTEIN CD3 GAMMA CHAIN / DELTA CHAIN"/>
    <property type="match status" value="1"/>
</dbReference>
<feature type="region of interest" description="Disordered" evidence="4">
    <location>
        <begin position="130"/>
        <end position="172"/>
    </location>
</feature>
<dbReference type="KEGG" id="caua:113114680"/>
<dbReference type="InterPro" id="IPR013783">
    <property type="entry name" value="Ig-like_fold"/>
</dbReference>
<evidence type="ECO:0000256" key="5">
    <source>
        <dbReference type="SAM" id="Phobius"/>
    </source>
</evidence>
<keyword evidence="3 6" id="KW-0732">Signal</keyword>
<accession>A0A6P6QW24</accession>
<comment type="subcellular location">
    <subcellularLocation>
        <location evidence="1">Cell membrane</location>
        <topology evidence="1">Single-pass type I membrane protein</topology>
    </subcellularLocation>
</comment>
<feature type="transmembrane region" description="Helical" evidence="5">
    <location>
        <begin position="102"/>
        <end position="125"/>
    </location>
</feature>
<dbReference type="GO" id="GO:0007166">
    <property type="term" value="P:cell surface receptor signaling pathway"/>
    <property type="evidence" value="ECO:0007669"/>
    <property type="project" value="TreeGrafter"/>
</dbReference>
<proteinExistence type="predicted"/>
<dbReference type="GO" id="GO:0004888">
    <property type="term" value="F:transmembrane signaling receptor activity"/>
    <property type="evidence" value="ECO:0007669"/>
    <property type="project" value="TreeGrafter"/>
</dbReference>
<dbReference type="GO" id="GO:0042105">
    <property type="term" value="C:alpha-beta T cell receptor complex"/>
    <property type="evidence" value="ECO:0007669"/>
    <property type="project" value="TreeGrafter"/>
</dbReference>
<dbReference type="Proteomes" id="UP000515129">
    <property type="component" value="Chromosome 15"/>
</dbReference>
<keyword evidence="2" id="KW-1003">Cell membrane</keyword>
<reference evidence="8" key="1">
    <citation type="submission" date="2025-08" db="UniProtKB">
        <authorList>
            <consortium name="RefSeq"/>
        </authorList>
    </citation>
    <scope>IDENTIFICATION</scope>
    <source>
        <strain evidence="8">Wakin</strain>
        <tissue evidence="8">Muscle</tissue>
    </source>
</reference>
<evidence type="ECO:0000256" key="3">
    <source>
        <dbReference type="ARBA" id="ARBA00022729"/>
    </source>
</evidence>
<keyword evidence="5" id="KW-0472">Membrane</keyword>
<dbReference type="PANTHER" id="PTHR10570:SF9">
    <property type="entry name" value="T-CELL SURFACE GLYCOPROTEIN CD3 EPSILON CHAIN"/>
    <property type="match status" value="1"/>
</dbReference>
<evidence type="ECO:0000256" key="4">
    <source>
        <dbReference type="SAM" id="MobiDB-lite"/>
    </source>
</evidence>
<evidence type="ECO:0000256" key="2">
    <source>
        <dbReference type="ARBA" id="ARBA00022475"/>
    </source>
</evidence>
<sequence>MFLLSVMIVLLAAARAQDIEITDNGVIMTCTGGKDGEVTWNKEKVPVANVNNTIFRVQDDSGTGIVEGQYSCEYKENENKNIIQTFYINVKVCENCYELSGVMAWGVMIIDLLITGGVILIIYFCSARNSDSKPKKVSNSRPMNPPRPPNQDYAALDPKMRSGDGLYAGLNK</sequence>
<dbReference type="InterPro" id="IPR015484">
    <property type="entry name" value="CD3_esu/gsu/dsu"/>
</dbReference>
<evidence type="ECO:0000256" key="6">
    <source>
        <dbReference type="SAM" id="SignalP"/>
    </source>
</evidence>
<keyword evidence="7" id="KW-1185">Reference proteome</keyword>
<keyword evidence="5" id="KW-0812">Transmembrane</keyword>
<dbReference type="GO" id="GO:0045059">
    <property type="term" value="P:positive thymic T cell selection"/>
    <property type="evidence" value="ECO:0007669"/>
    <property type="project" value="TreeGrafter"/>
</dbReference>
<gene>
    <name evidence="8" type="primary">LOC113114680</name>
</gene>